<organism evidence="1 2">
    <name type="scientific">Aquimarina addita</name>
    <dbReference type="NCBI Taxonomy" id="870485"/>
    <lineage>
        <taxon>Bacteria</taxon>
        <taxon>Pseudomonadati</taxon>
        <taxon>Bacteroidota</taxon>
        <taxon>Flavobacteriia</taxon>
        <taxon>Flavobacteriales</taxon>
        <taxon>Flavobacteriaceae</taxon>
        <taxon>Aquimarina</taxon>
    </lineage>
</organism>
<keyword evidence="2" id="KW-1185">Reference proteome</keyword>
<gene>
    <name evidence="1" type="ORF">GCM10022393_25770</name>
</gene>
<dbReference type="EMBL" id="BAABCW010000010">
    <property type="protein sequence ID" value="GAA3510941.1"/>
    <property type="molecule type" value="Genomic_DNA"/>
</dbReference>
<dbReference type="InterPro" id="IPR011990">
    <property type="entry name" value="TPR-like_helical_dom_sf"/>
</dbReference>
<evidence type="ECO:0008006" key="3">
    <source>
        <dbReference type="Google" id="ProtNLM"/>
    </source>
</evidence>
<comment type="caution">
    <text evidence="1">The sequence shown here is derived from an EMBL/GenBank/DDBJ whole genome shotgun (WGS) entry which is preliminary data.</text>
</comment>
<evidence type="ECO:0000313" key="2">
    <source>
        <dbReference type="Proteomes" id="UP001500459"/>
    </source>
</evidence>
<protein>
    <recommendedName>
        <fullName evidence="3">Tetratricopeptide repeat protein</fullName>
    </recommendedName>
</protein>
<name>A0ABP6UPZ7_9FLAO</name>
<dbReference type="Proteomes" id="UP001500459">
    <property type="component" value="Unassembled WGS sequence"/>
</dbReference>
<dbReference type="SUPFAM" id="SSF48452">
    <property type="entry name" value="TPR-like"/>
    <property type="match status" value="1"/>
</dbReference>
<sequence length="272" mass="32389">MLVSLLLLSACHQEESLYKREFTNKDSKIYARQFINGLNTHYYQGSPEEHFQILEAKKLDSTFADIYREMGASRVKRGLITQFYETYGKAVAYDAESWQGYRGYLYLYFYRDYDRAIQDYNTLDALTPDFVDYPQSENIDFSRAVCYLMKKEYDKALSYFEKFFEHEIEADNLDYVQSRAFLFHGITYYNMGNIERALEKIDLGIQHNKNADLLYWKAKIWKESGGKTSEIFQLLKESKKLMKQGSNNRRPYVEEFYQTYIEDIEEMIQSIS</sequence>
<evidence type="ECO:0000313" key="1">
    <source>
        <dbReference type="EMBL" id="GAA3510941.1"/>
    </source>
</evidence>
<proteinExistence type="predicted"/>
<reference evidence="2" key="1">
    <citation type="journal article" date="2019" name="Int. J. Syst. Evol. Microbiol.">
        <title>The Global Catalogue of Microorganisms (GCM) 10K type strain sequencing project: providing services to taxonomists for standard genome sequencing and annotation.</title>
        <authorList>
            <consortium name="The Broad Institute Genomics Platform"/>
            <consortium name="The Broad Institute Genome Sequencing Center for Infectious Disease"/>
            <person name="Wu L."/>
            <person name="Ma J."/>
        </authorList>
    </citation>
    <scope>NUCLEOTIDE SEQUENCE [LARGE SCALE GENOMIC DNA]</scope>
    <source>
        <strain evidence="2">JCM 17106</strain>
    </source>
</reference>
<accession>A0ABP6UPZ7</accession>
<dbReference type="Gene3D" id="1.25.40.10">
    <property type="entry name" value="Tetratricopeptide repeat domain"/>
    <property type="match status" value="1"/>
</dbReference>